<feature type="compositionally biased region" description="Low complexity" evidence="1">
    <location>
        <begin position="9"/>
        <end position="20"/>
    </location>
</feature>
<feature type="region of interest" description="Disordered" evidence="1">
    <location>
        <begin position="1"/>
        <end position="195"/>
    </location>
</feature>
<feature type="compositionally biased region" description="Acidic residues" evidence="1">
    <location>
        <begin position="96"/>
        <end position="120"/>
    </location>
</feature>
<name>A0AAN7BIU5_9PEZI</name>
<proteinExistence type="predicted"/>
<feature type="compositionally biased region" description="Pro residues" evidence="1">
    <location>
        <begin position="21"/>
        <end position="34"/>
    </location>
</feature>
<evidence type="ECO:0000256" key="1">
    <source>
        <dbReference type="SAM" id="MobiDB-lite"/>
    </source>
</evidence>
<reference evidence="2" key="1">
    <citation type="journal article" date="2023" name="Mol. Phylogenet. Evol.">
        <title>Genome-scale phylogeny and comparative genomics of the fungal order Sordariales.</title>
        <authorList>
            <person name="Hensen N."/>
            <person name="Bonometti L."/>
            <person name="Westerberg I."/>
            <person name="Brannstrom I.O."/>
            <person name="Guillou S."/>
            <person name="Cros-Aarteil S."/>
            <person name="Calhoun S."/>
            <person name="Haridas S."/>
            <person name="Kuo A."/>
            <person name="Mondo S."/>
            <person name="Pangilinan J."/>
            <person name="Riley R."/>
            <person name="LaButti K."/>
            <person name="Andreopoulos B."/>
            <person name="Lipzen A."/>
            <person name="Chen C."/>
            <person name="Yan M."/>
            <person name="Daum C."/>
            <person name="Ng V."/>
            <person name="Clum A."/>
            <person name="Steindorff A."/>
            <person name="Ohm R.A."/>
            <person name="Martin F."/>
            <person name="Silar P."/>
            <person name="Natvig D.O."/>
            <person name="Lalanne C."/>
            <person name="Gautier V."/>
            <person name="Ament-Velasquez S.L."/>
            <person name="Kruys A."/>
            <person name="Hutchinson M.I."/>
            <person name="Powell A.J."/>
            <person name="Barry K."/>
            <person name="Miller A.N."/>
            <person name="Grigoriev I.V."/>
            <person name="Debuchy R."/>
            <person name="Gladieux P."/>
            <person name="Hiltunen Thoren M."/>
            <person name="Johannesson H."/>
        </authorList>
    </citation>
    <scope>NUCLEOTIDE SEQUENCE</scope>
    <source>
        <strain evidence="2">CBS 990.96</strain>
    </source>
</reference>
<protein>
    <submittedName>
        <fullName evidence="2">Uncharacterized protein</fullName>
    </submittedName>
</protein>
<sequence>MQFRAYTDPLNANASNSLNPPSIPPPPPPPPPLNIGPSRARLQLAARLAMHKRNAAAAENGEQDASNSNSEDAASSSAFTVPSMASSEQLQNPFADDMEDEDASNSGSDDDQLENVDDDATGTSSTWNRGSWWRGVVGGRRTAGQKDTDDNPELERFGDGRDDTDDSDNAVDEDDIEDEEFGDFAMPEVGGSISGIDPAREKILVKPLPVHPAPVKSPFGSLWPFSTQGFGVSKDKKEETPTETSSGSGATTSSAADISSTVVAITEEPVELSKEEDDGVIGEDGKKINRAVEAKRRTSIEDPDDDGEEIIVHKGAALR</sequence>
<reference evidence="2" key="2">
    <citation type="submission" date="2023-05" db="EMBL/GenBank/DDBJ databases">
        <authorList>
            <consortium name="Lawrence Berkeley National Laboratory"/>
            <person name="Steindorff A."/>
            <person name="Hensen N."/>
            <person name="Bonometti L."/>
            <person name="Westerberg I."/>
            <person name="Brannstrom I.O."/>
            <person name="Guillou S."/>
            <person name="Cros-Aarteil S."/>
            <person name="Calhoun S."/>
            <person name="Haridas S."/>
            <person name="Kuo A."/>
            <person name="Mondo S."/>
            <person name="Pangilinan J."/>
            <person name="Riley R."/>
            <person name="Labutti K."/>
            <person name="Andreopoulos B."/>
            <person name="Lipzen A."/>
            <person name="Chen C."/>
            <person name="Yanf M."/>
            <person name="Daum C."/>
            <person name="Ng V."/>
            <person name="Clum A."/>
            <person name="Ohm R."/>
            <person name="Martin F."/>
            <person name="Silar P."/>
            <person name="Natvig D."/>
            <person name="Lalanne C."/>
            <person name="Gautier V."/>
            <person name="Ament-Velasquez S.L."/>
            <person name="Kruys A."/>
            <person name="Hutchinson M.I."/>
            <person name="Powell A.J."/>
            <person name="Barry K."/>
            <person name="Miller A.N."/>
            <person name="Grigoriev I.V."/>
            <person name="Debuchy R."/>
            <person name="Gladieux P."/>
            <person name="Thoren M.H."/>
            <person name="Johannesson H."/>
        </authorList>
    </citation>
    <scope>NUCLEOTIDE SEQUENCE</scope>
    <source>
        <strain evidence="2">CBS 990.96</strain>
    </source>
</reference>
<dbReference type="AlphaFoldDB" id="A0AAN7BIU5"/>
<feature type="compositionally biased region" description="Basic and acidic residues" evidence="1">
    <location>
        <begin position="283"/>
        <end position="300"/>
    </location>
</feature>
<feature type="compositionally biased region" description="Acidic residues" evidence="1">
    <location>
        <begin position="268"/>
        <end position="281"/>
    </location>
</feature>
<feature type="compositionally biased region" description="Polar residues" evidence="1">
    <location>
        <begin position="79"/>
        <end position="92"/>
    </location>
</feature>
<organism evidence="2 3">
    <name type="scientific">Podospora fimiseda</name>
    <dbReference type="NCBI Taxonomy" id="252190"/>
    <lineage>
        <taxon>Eukaryota</taxon>
        <taxon>Fungi</taxon>
        <taxon>Dikarya</taxon>
        <taxon>Ascomycota</taxon>
        <taxon>Pezizomycotina</taxon>
        <taxon>Sordariomycetes</taxon>
        <taxon>Sordariomycetidae</taxon>
        <taxon>Sordariales</taxon>
        <taxon>Podosporaceae</taxon>
        <taxon>Podospora</taxon>
    </lineage>
</organism>
<feature type="compositionally biased region" description="Basic and acidic residues" evidence="1">
    <location>
        <begin position="144"/>
        <end position="161"/>
    </location>
</feature>
<feature type="compositionally biased region" description="Low complexity" evidence="1">
    <location>
        <begin position="64"/>
        <end position="78"/>
    </location>
</feature>
<evidence type="ECO:0000313" key="3">
    <source>
        <dbReference type="Proteomes" id="UP001301958"/>
    </source>
</evidence>
<dbReference type="EMBL" id="MU865404">
    <property type="protein sequence ID" value="KAK4224098.1"/>
    <property type="molecule type" value="Genomic_DNA"/>
</dbReference>
<feature type="compositionally biased region" description="Low complexity" evidence="1">
    <location>
        <begin position="242"/>
        <end position="261"/>
    </location>
</feature>
<dbReference type="Proteomes" id="UP001301958">
    <property type="component" value="Unassembled WGS sequence"/>
</dbReference>
<feature type="region of interest" description="Disordered" evidence="1">
    <location>
        <begin position="230"/>
        <end position="319"/>
    </location>
</feature>
<gene>
    <name evidence="2" type="ORF">QBC38DRAFT_27135</name>
</gene>
<feature type="compositionally biased region" description="Acidic residues" evidence="1">
    <location>
        <begin position="162"/>
        <end position="182"/>
    </location>
</feature>
<accession>A0AAN7BIU5</accession>
<evidence type="ECO:0000313" key="2">
    <source>
        <dbReference type="EMBL" id="KAK4224098.1"/>
    </source>
</evidence>
<keyword evidence="3" id="KW-1185">Reference proteome</keyword>
<feature type="compositionally biased region" description="Low complexity" evidence="1">
    <location>
        <begin position="39"/>
        <end position="48"/>
    </location>
</feature>
<comment type="caution">
    <text evidence="2">The sequence shown here is derived from an EMBL/GenBank/DDBJ whole genome shotgun (WGS) entry which is preliminary data.</text>
</comment>